<comment type="subcellular location">
    <subcellularLocation>
        <location evidence="1">Cell inner membrane</location>
        <topology evidence="1">Multi-pass membrane protein</topology>
    </subcellularLocation>
</comment>
<dbReference type="InterPro" id="IPR050321">
    <property type="entry name" value="Glycosyltr_2/OpgH_subfam"/>
</dbReference>
<evidence type="ECO:0000256" key="5">
    <source>
        <dbReference type="ARBA" id="ARBA00022475"/>
    </source>
</evidence>
<name>A0A839AHP1_9HYPH</name>
<feature type="domain" description="Glycosyltransferase 2-like" evidence="13">
    <location>
        <begin position="188"/>
        <end position="389"/>
    </location>
</feature>
<dbReference type="InterPro" id="IPR001173">
    <property type="entry name" value="Glyco_trans_2-like"/>
</dbReference>
<dbReference type="EMBL" id="JACFXV010000054">
    <property type="protein sequence ID" value="MBA5778029.1"/>
    <property type="molecule type" value="Genomic_DNA"/>
</dbReference>
<feature type="transmembrane region" description="Helical" evidence="12">
    <location>
        <begin position="440"/>
        <end position="463"/>
    </location>
</feature>
<evidence type="ECO:0000256" key="2">
    <source>
        <dbReference type="ARBA" id="ARBA00005001"/>
    </source>
</evidence>
<evidence type="ECO:0000256" key="12">
    <source>
        <dbReference type="SAM" id="Phobius"/>
    </source>
</evidence>
<keyword evidence="15" id="KW-1185">Reference proteome</keyword>
<evidence type="ECO:0000256" key="6">
    <source>
        <dbReference type="ARBA" id="ARBA00022519"/>
    </source>
</evidence>
<evidence type="ECO:0000256" key="4">
    <source>
        <dbReference type="ARBA" id="ARBA00020585"/>
    </source>
</evidence>
<evidence type="ECO:0000313" key="14">
    <source>
        <dbReference type="EMBL" id="MBA5778029.1"/>
    </source>
</evidence>
<comment type="pathway">
    <text evidence="2">Glycan metabolism; osmoregulated periplasmic glucan (OPG) biosynthesis.</text>
</comment>
<proteinExistence type="inferred from homology"/>
<dbReference type="Pfam" id="PF13632">
    <property type="entry name" value="Glyco_trans_2_3"/>
    <property type="match status" value="1"/>
</dbReference>
<dbReference type="NCBIfam" id="NF003958">
    <property type="entry name" value="PRK05454.2-1"/>
    <property type="match status" value="1"/>
</dbReference>
<keyword evidence="6" id="KW-0997">Cell inner membrane</keyword>
<feature type="transmembrane region" description="Helical" evidence="12">
    <location>
        <begin position="409"/>
        <end position="428"/>
    </location>
</feature>
<protein>
    <recommendedName>
        <fullName evidence="4">Glucans biosynthesis glucosyltransferase H</fullName>
    </recommendedName>
</protein>
<dbReference type="Proteomes" id="UP000541109">
    <property type="component" value="Unassembled WGS sequence"/>
</dbReference>
<dbReference type="CDD" id="cd04191">
    <property type="entry name" value="Glucan_BSP_MdoH"/>
    <property type="match status" value="1"/>
</dbReference>
<keyword evidence="9 12" id="KW-0812">Transmembrane</keyword>
<feature type="transmembrane region" description="Helical" evidence="12">
    <location>
        <begin position="12"/>
        <end position="38"/>
    </location>
</feature>
<comment type="similarity">
    <text evidence="3">Belongs to the glycosyltransferase 2 family. OpgH subfamily.</text>
</comment>
<evidence type="ECO:0000256" key="11">
    <source>
        <dbReference type="ARBA" id="ARBA00023136"/>
    </source>
</evidence>
<dbReference type="GO" id="GO:0016758">
    <property type="term" value="F:hexosyltransferase activity"/>
    <property type="evidence" value="ECO:0007669"/>
    <property type="project" value="TreeGrafter"/>
</dbReference>
<evidence type="ECO:0000256" key="7">
    <source>
        <dbReference type="ARBA" id="ARBA00022676"/>
    </source>
</evidence>
<organism evidence="14 15">
    <name type="scientific">Stappia albiluteola</name>
    <dbReference type="NCBI Taxonomy" id="2758565"/>
    <lineage>
        <taxon>Bacteria</taxon>
        <taxon>Pseudomonadati</taxon>
        <taxon>Pseudomonadota</taxon>
        <taxon>Alphaproteobacteria</taxon>
        <taxon>Hyphomicrobiales</taxon>
        <taxon>Stappiaceae</taxon>
        <taxon>Stappia</taxon>
    </lineage>
</organism>
<evidence type="ECO:0000256" key="3">
    <source>
        <dbReference type="ARBA" id="ARBA00009337"/>
    </source>
</evidence>
<keyword evidence="10 12" id="KW-1133">Transmembrane helix</keyword>
<dbReference type="PANTHER" id="PTHR43867:SF5">
    <property type="entry name" value="GLUCANS BIOSYNTHESIS GLUCOSYLTRANSFERASE H"/>
    <property type="match status" value="1"/>
</dbReference>
<feature type="transmembrane region" description="Helical" evidence="12">
    <location>
        <begin position="50"/>
        <end position="73"/>
    </location>
</feature>
<keyword evidence="8 14" id="KW-0808">Transferase</keyword>
<feature type="transmembrane region" description="Helical" evidence="12">
    <location>
        <begin position="363"/>
        <end position="386"/>
    </location>
</feature>
<accession>A0A839AHP1</accession>
<dbReference type="Gene3D" id="3.90.550.10">
    <property type="entry name" value="Spore Coat Polysaccharide Biosynthesis Protein SpsA, Chain A"/>
    <property type="match status" value="1"/>
</dbReference>
<sequence>MISSTNGRLRIVVRRFGAFVLAGGLTYGAVMMFGAVAVADGFDWLDVVRLALVALSAFWLAWGACTALLGLLFGAEQVARIEGLPAGRTAVLIPVYNEATGPVFARLETMYRSLDRLGVLPLFEFHVLSDSTRAECAEQEKAAHRRLLLRLGAGGRLFYRHRSPNTGRKAGNIADFLRTSGGAYDYMLVLDADSLMRGETILEMVRRMEAEPGLGLLQTVPQIIGRRTLFGRMLQFSASFYSPIFSRGVAALQGGEGPFWGHNALVRVRAFASSCGMPKLKGKPPFGGDILSHDTVEAAMLAREGWQVRLDPDLTGSYEEAPANLIEYAKRDRRWCQGNLQHLRLVGAPRFKLWSRISILQGVFAYLGSPIWLLFLVASVVAPVFAPPPVYFNGQSPFPVFPHPETEKALALLFGVVALLIAPKILLVSRAVFSGGTRGFGGAMQVVASAVFELVLTSVLAPIHMMFQSRSVLQVVSGADFGWPATDREDGSLSLRESLSATWWMSLFGAGVLWLAIAWAPGLVAWLLPVVLPLVAAPVLVWGTASVGMGGVFRSLRLFLTPCEAEPEPVLRVYQAIALHAEKEQTDAMSPASPKAA</sequence>
<keyword evidence="7" id="KW-0328">Glycosyltransferase</keyword>
<evidence type="ECO:0000256" key="1">
    <source>
        <dbReference type="ARBA" id="ARBA00004429"/>
    </source>
</evidence>
<evidence type="ECO:0000313" key="15">
    <source>
        <dbReference type="Proteomes" id="UP000541109"/>
    </source>
</evidence>
<gene>
    <name evidence="14" type="primary">mdoH</name>
    <name evidence="14" type="ORF">H2509_12930</name>
</gene>
<dbReference type="PANTHER" id="PTHR43867">
    <property type="entry name" value="CELLULOSE SYNTHASE CATALYTIC SUBUNIT A [UDP-FORMING]"/>
    <property type="match status" value="1"/>
</dbReference>
<evidence type="ECO:0000256" key="9">
    <source>
        <dbReference type="ARBA" id="ARBA00022692"/>
    </source>
</evidence>
<dbReference type="InterPro" id="IPR029044">
    <property type="entry name" value="Nucleotide-diphossugar_trans"/>
</dbReference>
<dbReference type="AlphaFoldDB" id="A0A839AHP1"/>
<feature type="transmembrane region" description="Helical" evidence="12">
    <location>
        <begin position="501"/>
        <end position="520"/>
    </location>
</feature>
<dbReference type="SUPFAM" id="SSF53448">
    <property type="entry name" value="Nucleotide-diphospho-sugar transferases"/>
    <property type="match status" value="1"/>
</dbReference>
<dbReference type="NCBIfam" id="NF003962">
    <property type="entry name" value="PRK05454.2-5"/>
    <property type="match status" value="1"/>
</dbReference>
<keyword evidence="5" id="KW-1003">Cell membrane</keyword>
<dbReference type="GO" id="GO:0005886">
    <property type="term" value="C:plasma membrane"/>
    <property type="evidence" value="ECO:0007669"/>
    <property type="project" value="UniProtKB-SubCell"/>
</dbReference>
<dbReference type="NCBIfam" id="NF003959">
    <property type="entry name" value="PRK05454.2-2"/>
    <property type="match status" value="1"/>
</dbReference>
<evidence type="ECO:0000259" key="13">
    <source>
        <dbReference type="Pfam" id="PF13632"/>
    </source>
</evidence>
<evidence type="ECO:0000256" key="10">
    <source>
        <dbReference type="ARBA" id="ARBA00022989"/>
    </source>
</evidence>
<comment type="caution">
    <text evidence="14">The sequence shown here is derived from an EMBL/GenBank/DDBJ whole genome shotgun (WGS) entry which is preliminary data.</text>
</comment>
<keyword evidence="11 12" id="KW-0472">Membrane</keyword>
<reference evidence="14 15" key="1">
    <citation type="submission" date="2020-07" db="EMBL/GenBank/DDBJ databases">
        <title>Stappia sp., F7233, whole genome shotgun sequencing project.</title>
        <authorList>
            <person name="Jiang S."/>
            <person name="Liu Z.W."/>
            <person name="Du Z.J."/>
        </authorList>
    </citation>
    <scope>NUCLEOTIDE SEQUENCE [LARGE SCALE GENOMIC DNA]</scope>
    <source>
        <strain evidence="14 15">F7233</strain>
    </source>
</reference>
<evidence type="ECO:0000256" key="8">
    <source>
        <dbReference type="ARBA" id="ARBA00022679"/>
    </source>
</evidence>
<feature type="transmembrane region" description="Helical" evidence="12">
    <location>
        <begin position="527"/>
        <end position="553"/>
    </location>
</feature>